<evidence type="ECO:0000313" key="1">
    <source>
        <dbReference type="EMBL" id="MEQ2172959.1"/>
    </source>
</evidence>
<evidence type="ECO:0000313" key="2">
    <source>
        <dbReference type="Proteomes" id="UP001476798"/>
    </source>
</evidence>
<sequence length="120" mass="13716">MTELYKLGYKPVLLYPARLRIMLPDQIRKFVEDQDTHVTSDAKGGPTSLPFYSLQRISGACWEAAQRCYQELTTDLWCNQGGEYQIPDSSSICDRHGLLKCIVLFLSKSKIYGAKYLQQC</sequence>
<keyword evidence="2" id="KW-1185">Reference proteome</keyword>
<reference evidence="1 2" key="1">
    <citation type="submission" date="2021-06" db="EMBL/GenBank/DDBJ databases">
        <authorList>
            <person name="Palmer J.M."/>
        </authorList>
    </citation>
    <scope>NUCLEOTIDE SEQUENCE [LARGE SCALE GENOMIC DNA]</scope>
    <source>
        <strain evidence="1 2">GA_2019</strain>
        <tissue evidence="1">Muscle</tissue>
    </source>
</reference>
<dbReference type="Proteomes" id="UP001476798">
    <property type="component" value="Unassembled WGS sequence"/>
</dbReference>
<proteinExistence type="predicted"/>
<protein>
    <submittedName>
        <fullName evidence="1">Uncharacterized protein</fullName>
    </submittedName>
</protein>
<gene>
    <name evidence="1" type="ORF">GOODEAATRI_026712</name>
</gene>
<accession>A0ABV0NNG8</accession>
<dbReference type="EMBL" id="JAHRIO010043335">
    <property type="protein sequence ID" value="MEQ2172959.1"/>
    <property type="molecule type" value="Genomic_DNA"/>
</dbReference>
<organism evidence="1 2">
    <name type="scientific">Goodea atripinnis</name>
    <dbReference type="NCBI Taxonomy" id="208336"/>
    <lineage>
        <taxon>Eukaryota</taxon>
        <taxon>Metazoa</taxon>
        <taxon>Chordata</taxon>
        <taxon>Craniata</taxon>
        <taxon>Vertebrata</taxon>
        <taxon>Euteleostomi</taxon>
        <taxon>Actinopterygii</taxon>
        <taxon>Neopterygii</taxon>
        <taxon>Teleostei</taxon>
        <taxon>Neoteleostei</taxon>
        <taxon>Acanthomorphata</taxon>
        <taxon>Ovalentaria</taxon>
        <taxon>Atherinomorphae</taxon>
        <taxon>Cyprinodontiformes</taxon>
        <taxon>Goodeidae</taxon>
        <taxon>Goodea</taxon>
    </lineage>
</organism>
<comment type="caution">
    <text evidence="1">The sequence shown here is derived from an EMBL/GenBank/DDBJ whole genome shotgun (WGS) entry which is preliminary data.</text>
</comment>
<name>A0ABV0NNG8_9TELE</name>